<name>A0A4P6JWN3_KTERU</name>
<feature type="transmembrane region" description="Helical" evidence="1">
    <location>
        <begin position="6"/>
        <end position="29"/>
    </location>
</feature>
<sequence>MNWESFFVAEVGAAAALAGLFFVALSINLKEIVASQGLASLSLMSVIVLGAALTISSLMLVPEQPALLLGSEVLLVGLLDWIVMSVNLWRSYRMLSRTRSWSTLLLSFLLGQASTLPFLIAGALLLLRGPVGVYLTVPGILFSFIWALTNGWVMLVELKR</sequence>
<keyword evidence="1" id="KW-1133">Transmembrane helix</keyword>
<feature type="transmembrane region" description="Helical" evidence="1">
    <location>
        <begin position="133"/>
        <end position="155"/>
    </location>
</feature>
<organism evidence="2 3">
    <name type="scientific">Ktedonosporobacter rubrisoli</name>
    <dbReference type="NCBI Taxonomy" id="2509675"/>
    <lineage>
        <taxon>Bacteria</taxon>
        <taxon>Bacillati</taxon>
        <taxon>Chloroflexota</taxon>
        <taxon>Ktedonobacteria</taxon>
        <taxon>Ktedonobacterales</taxon>
        <taxon>Ktedonosporobacteraceae</taxon>
        <taxon>Ktedonosporobacter</taxon>
    </lineage>
</organism>
<keyword evidence="1" id="KW-0812">Transmembrane</keyword>
<dbReference type="EMBL" id="CP035758">
    <property type="protein sequence ID" value="QBD80118.1"/>
    <property type="molecule type" value="Genomic_DNA"/>
</dbReference>
<evidence type="ECO:0000313" key="3">
    <source>
        <dbReference type="Proteomes" id="UP000290365"/>
    </source>
</evidence>
<evidence type="ECO:0000256" key="1">
    <source>
        <dbReference type="SAM" id="Phobius"/>
    </source>
</evidence>
<protein>
    <submittedName>
        <fullName evidence="2">Uncharacterized protein</fullName>
    </submittedName>
</protein>
<feature type="transmembrane region" description="Helical" evidence="1">
    <location>
        <begin position="67"/>
        <end position="89"/>
    </location>
</feature>
<gene>
    <name evidence="2" type="ORF">EPA93_30720</name>
</gene>
<accession>A0A4P6JWN3</accession>
<feature type="transmembrane region" description="Helical" evidence="1">
    <location>
        <begin position="101"/>
        <end position="127"/>
    </location>
</feature>
<keyword evidence="3" id="KW-1185">Reference proteome</keyword>
<proteinExistence type="predicted"/>
<dbReference type="AlphaFoldDB" id="A0A4P6JWN3"/>
<dbReference type="Proteomes" id="UP000290365">
    <property type="component" value="Chromosome"/>
</dbReference>
<dbReference type="KEGG" id="kbs:EPA93_30720"/>
<reference evidence="2 3" key="1">
    <citation type="submission" date="2019-01" db="EMBL/GenBank/DDBJ databases">
        <title>Ktedonosporobacter rubrisoli SCAWS-G2.</title>
        <authorList>
            <person name="Huang Y."/>
            <person name="Yan B."/>
        </authorList>
    </citation>
    <scope>NUCLEOTIDE SEQUENCE [LARGE SCALE GENOMIC DNA]</scope>
    <source>
        <strain evidence="2 3">SCAWS-G2</strain>
    </source>
</reference>
<evidence type="ECO:0000313" key="2">
    <source>
        <dbReference type="EMBL" id="QBD80118.1"/>
    </source>
</evidence>
<dbReference type="RefSeq" id="WP_129891184.1">
    <property type="nucleotide sequence ID" value="NZ_CP035758.1"/>
</dbReference>
<feature type="transmembrane region" description="Helical" evidence="1">
    <location>
        <begin position="41"/>
        <end position="61"/>
    </location>
</feature>
<keyword evidence="1" id="KW-0472">Membrane</keyword>